<dbReference type="Pfam" id="PF00583">
    <property type="entry name" value="Acetyltransf_1"/>
    <property type="match status" value="1"/>
</dbReference>
<dbReference type="InterPro" id="IPR016181">
    <property type="entry name" value="Acyl_CoA_acyltransferase"/>
</dbReference>
<evidence type="ECO:0000313" key="5">
    <source>
        <dbReference type="Proteomes" id="UP000681155"/>
    </source>
</evidence>
<sequence length="168" mass="18628">MPLTHRPVRAEDVLAICNFPQTPKELFFMFPKAQYPLTDDQLLASIAQRSDSTVVEENGSVIGFANFYKFEREGVCAIGNVIVSPKARGKGVAKFLVETMVGLAIDRHRASEVQLSCFNENTAGLLLYPQLGFVPFEIEERLSPDGRRVALLNMRLLTQAQPSDIPCA</sequence>
<protein>
    <submittedName>
        <fullName evidence="4">GNAT family N-acetyltransferase</fullName>
    </submittedName>
</protein>
<dbReference type="PANTHER" id="PTHR43877">
    <property type="entry name" value="AMINOALKYLPHOSPHONATE N-ACETYLTRANSFERASE-RELATED-RELATED"/>
    <property type="match status" value="1"/>
</dbReference>
<dbReference type="CDD" id="cd04301">
    <property type="entry name" value="NAT_SF"/>
    <property type="match status" value="1"/>
</dbReference>
<organism evidence="4 5">
    <name type="scientific">Pseudomonas hormoni</name>
    <dbReference type="NCBI Taxonomy" id="3093767"/>
    <lineage>
        <taxon>Bacteria</taxon>
        <taxon>Pseudomonadati</taxon>
        <taxon>Pseudomonadota</taxon>
        <taxon>Gammaproteobacteria</taxon>
        <taxon>Pseudomonadales</taxon>
        <taxon>Pseudomonadaceae</taxon>
        <taxon>Pseudomonas</taxon>
    </lineage>
</organism>
<dbReference type="RefSeq" id="WP_214382754.1">
    <property type="nucleotide sequence ID" value="NZ_CP075566.1"/>
</dbReference>
<dbReference type="PROSITE" id="PS51186">
    <property type="entry name" value="GNAT"/>
    <property type="match status" value="1"/>
</dbReference>
<name>A0ABX8F488_9PSED</name>
<dbReference type="Proteomes" id="UP000681155">
    <property type="component" value="Chromosome"/>
</dbReference>
<keyword evidence="2" id="KW-0012">Acyltransferase</keyword>
<dbReference type="PANTHER" id="PTHR43877:SF2">
    <property type="entry name" value="AMINOALKYLPHOSPHONATE N-ACETYLTRANSFERASE-RELATED"/>
    <property type="match status" value="1"/>
</dbReference>
<reference evidence="4 5" key="1">
    <citation type="submission" date="2021-05" db="EMBL/GenBank/DDBJ databases">
        <title>Complete genome of the cytokinin-producing biocontrol strain Pseudomonas fluorescens G20-18.</title>
        <authorList>
            <person name="Nielsen T.K."/>
            <person name="Mekureyaw M.F."/>
            <person name="Hansen L.H."/>
            <person name="Nicolaisen M.H."/>
            <person name="Roitsch T.G."/>
            <person name="Hennessy R.C."/>
        </authorList>
    </citation>
    <scope>NUCLEOTIDE SEQUENCE [LARGE SCALE GENOMIC DNA]</scope>
    <source>
        <strain evidence="4 5">G20-18</strain>
    </source>
</reference>
<dbReference type="EMBL" id="CP075566">
    <property type="protein sequence ID" value="QVW25687.1"/>
    <property type="molecule type" value="Genomic_DNA"/>
</dbReference>
<evidence type="ECO:0000313" key="4">
    <source>
        <dbReference type="EMBL" id="QVW25687.1"/>
    </source>
</evidence>
<evidence type="ECO:0000256" key="2">
    <source>
        <dbReference type="ARBA" id="ARBA00023315"/>
    </source>
</evidence>
<gene>
    <name evidence="4" type="ORF">KJF94_09130</name>
</gene>
<dbReference type="SUPFAM" id="SSF55729">
    <property type="entry name" value="Acyl-CoA N-acyltransferases (Nat)"/>
    <property type="match status" value="1"/>
</dbReference>
<keyword evidence="1" id="KW-0808">Transferase</keyword>
<dbReference type="InterPro" id="IPR000182">
    <property type="entry name" value="GNAT_dom"/>
</dbReference>
<dbReference type="Gene3D" id="3.40.630.30">
    <property type="match status" value="1"/>
</dbReference>
<keyword evidence="5" id="KW-1185">Reference proteome</keyword>
<proteinExistence type="predicted"/>
<accession>A0ABX8F488</accession>
<evidence type="ECO:0000256" key="1">
    <source>
        <dbReference type="ARBA" id="ARBA00022679"/>
    </source>
</evidence>
<feature type="domain" description="N-acetyltransferase" evidence="3">
    <location>
        <begin position="3"/>
        <end position="158"/>
    </location>
</feature>
<dbReference type="InterPro" id="IPR050832">
    <property type="entry name" value="Bact_Acetyltransf"/>
</dbReference>
<evidence type="ECO:0000259" key="3">
    <source>
        <dbReference type="PROSITE" id="PS51186"/>
    </source>
</evidence>